<evidence type="ECO:0000313" key="2">
    <source>
        <dbReference type="Proteomes" id="UP000600365"/>
    </source>
</evidence>
<organism evidence="1 2">
    <name type="scientific">Streptomyces albiflavescens</name>
    <dbReference type="NCBI Taxonomy" id="1623582"/>
    <lineage>
        <taxon>Bacteria</taxon>
        <taxon>Bacillati</taxon>
        <taxon>Actinomycetota</taxon>
        <taxon>Actinomycetes</taxon>
        <taxon>Kitasatosporales</taxon>
        <taxon>Streptomycetaceae</taxon>
        <taxon>Streptomyces</taxon>
    </lineage>
</organism>
<comment type="caution">
    <text evidence="1">The sequence shown here is derived from an EMBL/GenBank/DDBJ whole genome shotgun (WGS) entry which is preliminary data.</text>
</comment>
<dbReference type="EMBL" id="BMMM01000021">
    <property type="protein sequence ID" value="GGN88563.1"/>
    <property type="molecule type" value="Genomic_DNA"/>
</dbReference>
<reference evidence="1 2" key="1">
    <citation type="journal article" date="2014" name="Int. J. Syst. Evol. Microbiol.">
        <title>Complete genome sequence of Corynebacterium casei LMG S-19264T (=DSM 44701T), isolated from a smear-ripened cheese.</title>
        <authorList>
            <consortium name="US DOE Joint Genome Institute (JGI-PGF)"/>
            <person name="Walter F."/>
            <person name="Albersmeier A."/>
            <person name="Kalinowski J."/>
            <person name="Ruckert C."/>
        </authorList>
    </citation>
    <scope>NUCLEOTIDE SEQUENCE [LARGE SCALE GENOMIC DNA]</scope>
    <source>
        <strain evidence="1 2">CGMCC 4.7111</strain>
    </source>
</reference>
<sequence>MVPVTAGAMRLKRRWMGPAFIAKAIEARGAGAMETPARSGLKCQTFCMNRAVLSRVSAQEASETTGRGACWGRARAVSGSPSNA</sequence>
<proteinExistence type="predicted"/>
<keyword evidence="2" id="KW-1185">Reference proteome</keyword>
<dbReference type="AlphaFoldDB" id="A0A917YE05"/>
<gene>
    <name evidence="1" type="ORF">GCM10011579_082420</name>
</gene>
<accession>A0A917YE05</accession>
<dbReference type="Proteomes" id="UP000600365">
    <property type="component" value="Unassembled WGS sequence"/>
</dbReference>
<protein>
    <submittedName>
        <fullName evidence="1">Uncharacterized protein</fullName>
    </submittedName>
</protein>
<evidence type="ECO:0000313" key="1">
    <source>
        <dbReference type="EMBL" id="GGN88563.1"/>
    </source>
</evidence>
<name>A0A917YE05_9ACTN</name>